<evidence type="ECO:0000256" key="11">
    <source>
        <dbReference type="ARBA" id="ARBA00036904"/>
    </source>
</evidence>
<evidence type="ECO:0000256" key="2">
    <source>
        <dbReference type="ARBA" id="ARBA00005582"/>
    </source>
</evidence>
<accession>A0ABU5VPS9</accession>
<dbReference type="Pfam" id="PF00293">
    <property type="entry name" value="NUDIX"/>
    <property type="match status" value="1"/>
</dbReference>
<dbReference type="InterPro" id="IPR020084">
    <property type="entry name" value="NUDIX_hydrolase_CS"/>
</dbReference>
<comment type="catalytic activity">
    <reaction evidence="10">
        <text>8-oxo-dGTP + H2O = 8-oxo-dGMP + diphosphate + H(+)</text>
        <dbReference type="Rhea" id="RHEA:31575"/>
        <dbReference type="ChEBI" id="CHEBI:15377"/>
        <dbReference type="ChEBI" id="CHEBI:15378"/>
        <dbReference type="ChEBI" id="CHEBI:33019"/>
        <dbReference type="ChEBI" id="CHEBI:63224"/>
        <dbReference type="ChEBI" id="CHEBI:77896"/>
        <dbReference type="EC" id="3.6.1.55"/>
    </reaction>
</comment>
<comment type="cofactor">
    <cofactor evidence="1">
        <name>Mg(2+)</name>
        <dbReference type="ChEBI" id="CHEBI:18420"/>
    </cofactor>
</comment>
<dbReference type="SUPFAM" id="SSF55811">
    <property type="entry name" value="Nudix"/>
    <property type="match status" value="1"/>
</dbReference>
<evidence type="ECO:0000256" key="15">
    <source>
        <dbReference type="ARBA" id="ARBA00041979"/>
    </source>
</evidence>
<keyword evidence="7 17" id="KW-0378">Hydrolase</keyword>
<reference evidence="19 20" key="1">
    <citation type="submission" date="2023-11" db="EMBL/GenBank/DDBJ databases">
        <title>A Novel Polar Bacteriovorax (B. antarcticus) Isolated from the Biocrust in Antarctica.</title>
        <authorList>
            <person name="Mun W."/>
            <person name="Choi S.Y."/>
            <person name="Mitchell R.J."/>
        </authorList>
    </citation>
    <scope>NUCLEOTIDE SEQUENCE [LARGE SCALE GENOMIC DNA]</scope>
    <source>
        <strain evidence="19 20">PP10</strain>
    </source>
</reference>
<evidence type="ECO:0000313" key="19">
    <source>
        <dbReference type="EMBL" id="MEA9355039.1"/>
    </source>
</evidence>
<sequence>MKKNLIVSIAIFIKDIGAESFKMWTQVRLEEGPLYGMLEFPGGKIEVGETPEEACRREVHEEVGVLLPTDEKLVLFKYQDYSVENKNICLFVFLSKFADFEAEKGDWHVINYAEKSDYLQGKIPPINHVIIDELAVYIKNQFDAGLTDLLWQQQLP</sequence>
<dbReference type="RefSeq" id="WP_323574529.1">
    <property type="nucleotide sequence ID" value="NZ_JAYGJQ010000001.1"/>
</dbReference>
<comment type="catalytic activity">
    <reaction evidence="11">
        <text>8-oxo-GTP + H2O = 8-oxo-GMP + diphosphate + H(+)</text>
        <dbReference type="Rhea" id="RHEA:67616"/>
        <dbReference type="ChEBI" id="CHEBI:15377"/>
        <dbReference type="ChEBI" id="CHEBI:15378"/>
        <dbReference type="ChEBI" id="CHEBI:33019"/>
        <dbReference type="ChEBI" id="CHEBI:143553"/>
        <dbReference type="ChEBI" id="CHEBI:145694"/>
    </reaction>
</comment>
<keyword evidence="6" id="KW-0227">DNA damage</keyword>
<evidence type="ECO:0000256" key="14">
    <source>
        <dbReference type="ARBA" id="ARBA00041592"/>
    </source>
</evidence>
<protein>
    <recommendedName>
        <fullName evidence="13">8-oxo-dGTP diphosphatase</fullName>
        <ecNumber evidence="12">3.6.1.55</ecNumber>
    </recommendedName>
    <alternativeName>
        <fullName evidence="16">7,8-dihydro-8-oxoguanine-triphosphatase</fullName>
    </alternativeName>
    <alternativeName>
        <fullName evidence="15">Mutator protein MutT</fullName>
    </alternativeName>
    <alternativeName>
        <fullName evidence="14">dGTP pyrophosphohydrolase</fullName>
    </alternativeName>
</protein>
<keyword evidence="20" id="KW-1185">Reference proteome</keyword>
<comment type="similarity">
    <text evidence="2 17">Belongs to the Nudix hydrolase family.</text>
</comment>
<evidence type="ECO:0000256" key="5">
    <source>
        <dbReference type="ARBA" id="ARBA00022723"/>
    </source>
</evidence>
<evidence type="ECO:0000256" key="8">
    <source>
        <dbReference type="ARBA" id="ARBA00022842"/>
    </source>
</evidence>
<keyword evidence="5" id="KW-0479">Metal-binding</keyword>
<dbReference type="PANTHER" id="PTHR47707:SF1">
    <property type="entry name" value="NUDIX HYDROLASE FAMILY PROTEIN"/>
    <property type="match status" value="1"/>
</dbReference>
<dbReference type="InterPro" id="IPR015797">
    <property type="entry name" value="NUDIX_hydrolase-like_dom_sf"/>
</dbReference>
<dbReference type="InterPro" id="IPR020476">
    <property type="entry name" value="Nudix_hydrolase"/>
</dbReference>
<evidence type="ECO:0000256" key="7">
    <source>
        <dbReference type="ARBA" id="ARBA00022801"/>
    </source>
</evidence>
<evidence type="ECO:0000313" key="20">
    <source>
        <dbReference type="Proteomes" id="UP001302274"/>
    </source>
</evidence>
<dbReference type="PANTHER" id="PTHR47707">
    <property type="entry name" value="8-OXO-DGTP DIPHOSPHATASE"/>
    <property type="match status" value="1"/>
</dbReference>
<evidence type="ECO:0000256" key="6">
    <source>
        <dbReference type="ARBA" id="ARBA00022763"/>
    </source>
</evidence>
<dbReference type="InterPro" id="IPR047127">
    <property type="entry name" value="MutT-like"/>
</dbReference>
<evidence type="ECO:0000259" key="18">
    <source>
        <dbReference type="PROSITE" id="PS51462"/>
    </source>
</evidence>
<keyword evidence="4" id="KW-0235">DNA replication</keyword>
<dbReference type="PROSITE" id="PS51462">
    <property type="entry name" value="NUDIX"/>
    <property type="match status" value="1"/>
</dbReference>
<dbReference type="Proteomes" id="UP001302274">
    <property type="component" value="Unassembled WGS sequence"/>
</dbReference>
<proteinExistence type="inferred from homology"/>
<name>A0ABU5VPS9_9BACT</name>
<organism evidence="19 20">
    <name type="scientific">Bacteriovorax antarcticus</name>
    <dbReference type="NCBI Taxonomy" id="3088717"/>
    <lineage>
        <taxon>Bacteria</taxon>
        <taxon>Pseudomonadati</taxon>
        <taxon>Bdellovibrionota</taxon>
        <taxon>Bacteriovoracia</taxon>
        <taxon>Bacteriovoracales</taxon>
        <taxon>Bacteriovoracaceae</taxon>
        <taxon>Bacteriovorax</taxon>
    </lineage>
</organism>
<dbReference type="PRINTS" id="PR00502">
    <property type="entry name" value="NUDIXFAMILY"/>
</dbReference>
<evidence type="ECO:0000256" key="17">
    <source>
        <dbReference type="RuleBase" id="RU003476"/>
    </source>
</evidence>
<dbReference type="CDD" id="cd02883">
    <property type="entry name" value="NUDIX_Hydrolase"/>
    <property type="match status" value="1"/>
</dbReference>
<gene>
    <name evidence="19" type="ORF">SHI21_02445</name>
</gene>
<keyword evidence="9" id="KW-0234">DNA repair</keyword>
<keyword evidence="8" id="KW-0460">Magnesium</keyword>
<evidence type="ECO:0000256" key="12">
    <source>
        <dbReference type="ARBA" id="ARBA00038905"/>
    </source>
</evidence>
<dbReference type="EMBL" id="JAYGJQ010000001">
    <property type="protein sequence ID" value="MEA9355039.1"/>
    <property type="molecule type" value="Genomic_DNA"/>
</dbReference>
<dbReference type="EC" id="3.6.1.55" evidence="12"/>
<dbReference type="InterPro" id="IPR000086">
    <property type="entry name" value="NUDIX_hydrolase_dom"/>
</dbReference>
<evidence type="ECO:0000256" key="10">
    <source>
        <dbReference type="ARBA" id="ARBA00035861"/>
    </source>
</evidence>
<keyword evidence="3" id="KW-0515">Mutator protein</keyword>
<dbReference type="Gene3D" id="3.90.79.10">
    <property type="entry name" value="Nucleoside Triphosphate Pyrophosphohydrolase"/>
    <property type="match status" value="1"/>
</dbReference>
<evidence type="ECO:0000256" key="4">
    <source>
        <dbReference type="ARBA" id="ARBA00022705"/>
    </source>
</evidence>
<evidence type="ECO:0000256" key="13">
    <source>
        <dbReference type="ARBA" id="ARBA00040794"/>
    </source>
</evidence>
<evidence type="ECO:0000256" key="9">
    <source>
        <dbReference type="ARBA" id="ARBA00023204"/>
    </source>
</evidence>
<comment type="caution">
    <text evidence="19">The sequence shown here is derived from an EMBL/GenBank/DDBJ whole genome shotgun (WGS) entry which is preliminary data.</text>
</comment>
<evidence type="ECO:0000256" key="3">
    <source>
        <dbReference type="ARBA" id="ARBA00022457"/>
    </source>
</evidence>
<evidence type="ECO:0000256" key="16">
    <source>
        <dbReference type="ARBA" id="ARBA00042798"/>
    </source>
</evidence>
<evidence type="ECO:0000256" key="1">
    <source>
        <dbReference type="ARBA" id="ARBA00001946"/>
    </source>
</evidence>
<feature type="domain" description="Nudix hydrolase" evidence="18">
    <location>
        <begin position="2"/>
        <end position="132"/>
    </location>
</feature>
<dbReference type="PROSITE" id="PS00893">
    <property type="entry name" value="NUDIX_BOX"/>
    <property type="match status" value="1"/>
</dbReference>